<feature type="region of interest" description="Disordered" evidence="1">
    <location>
        <begin position="28"/>
        <end position="50"/>
    </location>
</feature>
<protein>
    <submittedName>
        <fullName evidence="2">Uncharacterized protein</fullName>
    </submittedName>
</protein>
<dbReference type="AlphaFoldDB" id="A0A1D1YCG1"/>
<accession>A0A1D1YCG1</accession>
<gene>
    <name evidence="2" type="ORF">g.24960</name>
</gene>
<name>A0A1D1YCG1_9ARAE</name>
<feature type="compositionally biased region" description="Polar residues" evidence="1">
    <location>
        <begin position="28"/>
        <end position="41"/>
    </location>
</feature>
<dbReference type="EMBL" id="GDJX01015611">
    <property type="protein sequence ID" value="JAT52325.1"/>
    <property type="molecule type" value="Transcribed_RNA"/>
</dbReference>
<proteinExistence type="predicted"/>
<evidence type="ECO:0000313" key="2">
    <source>
        <dbReference type="EMBL" id="JAT52325.1"/>
    </source>
</evidence>
<sequence length="107" mass="11755">MLPTLPLQINAQFAFNNLDDPETSTCTGKNTTGRTNVSTRTVSKRSGRIPHCTGIPLRSTVKMFFIVASRGAGRNWQLMARNVKKTSNATLRSAILGGRKFSKQTNN</sequence>
<reference evidence="2" key="1">
    <citation type="submission" date="2015-07" db="EMBL/GenBank/DDBJ databases">
        <title>Transcriptome Assembly of Anthurium amnicola.</title>
        <authorList>
            <person name="Suzuki J."/>
        </authorList>
    </citation>
    <scope>NUCLEOTIDE SEQUENCE</scope>
</reference>
<evidence type="ECO:0000256" key="1">
    <source>
        <dbReference type="SAM" id="MobiDB-lite"/>
    </source>
</evidence>
<feature type="non-terminal residue" evidence="2">
    <location>
        <position position="107"/>
    </location>
</feature>
<organism evidence="2">
    <name type="scientific">Anthurium amnicola</name>
    <dbReference type="NCBI Taxonomy" id="1678845"/>
    <lineage>
        <taxon>Eukaryota</taxon>
        <taxon>Viridiplantae</taxon>
        <taxon>Streptophyta</taxon>
        <taxon>Embryophyta</taxon>
        <taxon>Tracheophyta</taxon>
        <taxon>Spermatophyta</taxon>
        <taxon>Magnoliopsida</taxon>
        <taxon>Liliopsida</taxon>
        <taxon>Araceae</taxon>
        <taxon>Pothoideae</taxon>
        <taxon>Potheae</taxon>
        <taxon>Anthurium</taxon>
    </lineage>
</organism>